<dbReference type="KEGG" id="bmur:ABE28_024060"/>
<name>A0A1B3XW30_9BACI</name>
<proteinExistence type="predicted"/>
<keyword evidence="2" id="KW-1185">Reference proteome</keyword>
<sequence>METNALFYKIQKRMIRTEDYIKWSHNLLKTDVSSKSLNIISSFPFDQNIFEVEVYFKRAINELAIEKPTLERCARAYIGHLANEIIKENNHSSTFDFAYMIYRIVASDLDYPNDLMEWYEISEMIDELRNGDIPLEFDENDVISRIKNEAGKYLNRD</sequence>
<keyword evidence="1" id="KW-0614">Plasmid</keyword>
<dbReference type="Proteomes" id="UP000077926">
    <property type="component" value="Plasmid pG25-68"/>
</dbReference>
<geneLocation type="plasmid" evidence="2">
    <name>pg25-68</name>
</geneLocation>
<dbReference type="EMBL" id="CP017081">
    <property type="protein sequence ID" value="AOH57425.1"/>
    <property type="molecule type" value="Genomic_DNA"/>
</dbReference>
<dbReference type="RefSeq" id="WP_064465368.1">
    <property type="nucleotide sequence ID" value="NZ_CP017081.1"/>
</dbReference>
<dbReference type="OrthoDB" id="2626141at2"/>
<evidence type="ECO:0000313" key="1">
    <source>
        <dbReference type="EMBL" id="AOH57425.1"/>
    </source>
</evidence>
<dbReference type="AlphaFoldDB" id="A0A1B3XW30"/>
<accession>A0A1B3XW30</accession>
<protein>
    <submittedName>
        <fullName evidence="1">Uncharacterized protein</fullName>
    </submittedName>
</protein>
<gene>
    <name evidence="1" type="ORF">ABE28_024060</name>
</gene>
<reference evidence="1 2" key="1">
    <citation type="submission" date="2016-08" db="EMBL/GenBank/DDBJ databases">
        <title>Complete genome sequence of Bacillus muralis G25-68, a strain with toxicity to nematodes.</title>
        <authorList>
            <person name="Zheng Z."/>
        </authorList>
    </citation>
    <scope>NUCLEOTIDE SEQUENCE [LARGE SCALE GENOMIC DNA]</scope>
    <source>
        <strain evidence="1 2">G25-68</strain>
        <plasmid evidence="2">pg25-68</plasmid>
    </source>
</reference>
<evidence type="ECO:0000313" key="2">
    <source>
        <dbReference type="Proteomes" id="UP000077926"/>
    </source>
</evidence>
<organism evidence="1 2">
    <name type="scientific">Peribacillus muralis</name>
    <dbReference type="NCBI Taxonomy" id="264697"/>
    <lineage>
        <taxon>Bacteria</taxon>
        <taxon>Bacillati</taxon>
        <taxon>Bacillota</taxon>
        <taxon>Bacilli</taxon>
        <taxon>Bacillales</taxon>
        <taxon>Bacillaceae</taxon>
        <taxon>Peribacillus</taxon>
    </lineage>
</organism>